<dbReference type="InterPro" id="IPR031349">
    <property type="entry name" value="Tfb6"/>
</dbReference>
<dbReference type="PANTHER" id="PTHR37781:SF1">
    <property type="entry name" value="ADR380WP"/>
    <property type="match status" value="1"/>
</dbReference>
<dbReference type="Proteomes" id="UP000324767">
    <property type="component" value="Unassembled WGS sequence"/>
</dbReference>
<reference evidence="2 3" key="1">
    <citation type="submission" date="2019-09" db="EMBL/GenBank/DDBJ databases">
        <title>The hologenome of the rock-dwelling lichen Lasallia pustulata.</title>
        <authorList>
            <person name="Greshake Tzovaras B."/>
            <person name="Segers F."/>
            <person name="Bicker A."/>
            <person name="Dal Grande F."/>
            <person name="Otte J."/>
            <person name="Hankeln T."/>
            <person name="Schmitt I."/>
            <person name="Ebersberger I."/>
        </authorList>
    </citation>
    <scope>NUCLEOTIDE SEQUENCE [LARGE SCALE GENOMIC DNA]</scope>
    <source>
        <strain evidence="2">A1-1</strain>
    </source>
</reference>
<feature type="compositionally biased region" description="Low complexity" evidence="1">
    <location>
        <begin position="23"/>
        <end position="37"/>
    </location>
</feature>
<protein>
    <submittedName>
        <fullName evidence="2">Uncharacterized protein</fullName>
    </submittedName>
</protein>
<gene>
    <name evidence="2" type="ORF">FRX48_00259</name>
</gene>
<dbReference type="AlphaFoldDB" id="A0A5M8Q2Y6"/>
<proteinExistence type="predicted"/>
<dbReference type="OrthoDB" id="2567806at2759"/>
<dbReference type="EMBL" id="VXIT01000001">
    <property type="protein sequence ID" value="KAA6415543.1"/>
    <property type="molecule type" value="Genomic_DNA"/>
</dbReference>
<accession>A0A5M8Q2Y6</accession>
<organism evidence="2 3">
    <name type="scientific">Lasallia pustulata</name>
    <dbReference type="NCBI Taxonomy" id="136370"/>
    <lineage>
        <taxon>Eukaryota</taxon>
        <taxon>Fungi</taxon>
        <taxon>Dikarya</taxon>
        <taxon>Ascomycota</taxon>
        <taxon>Pezizomycotina</taxon>
        <taxon>Lecanoromycetes</taxon>
        <taxon>OSLEUM clade</taxon>
        <taxon>Umbilicariomycetidae</taxon>
        <taxon>Umbilicariales</taxon>
        <taxon>Umbilicariaceae</taxon>
        <taxon>Lasallia</taxon>
    </lineage>
</organism>
<dbReference type="PANTHER" id="PTHR37781">
    <property type="entry name" value="TFIIH COMPLEX SUBUNIT"/>
    <property type="match status" value="1"/>
</dbReference>
<evidence type="ECO:0000313" key="2">
    <source>
        <dbReference type="EMBL" id="KAA6415543.1"/>
    </source>
</evidence>
<comment type="caution">
    <text evidence="2">The sequence shown here is derived from an EMBL/GenBank/DDBJ whole genome shotgun (WGS) entry which is preliminary data.</text>
</comment>
<feature type="region of interest" description="Disordered" evidence="1">
    <location>
        <begin position="1"/>
        <end position="51"/>
    </location>
</feature>
<evidence type="ECO:0000313" key="3">
    <source>
        <dbReference type="Proteomes" id="UP000324767"/>
    </source>
</evidence>
<evidence type="ECO:0000256" key="1">
    <source>
        <dbReference type="SAM" id="MobiDB-lite"/>
    </source>
</evidence>
<name>A0A5M8Q2Y6_9LECA</name>
<dbReference type="Pfam" id="PF17110">
    <property type="entry name" value="TFB6"/>
    <property type="match status" value="1"/>
</dbReference>
<sequence length="274" mass="29920">MASISSPPEPGGFLPPTLPSPPASSTTTASVSASSLPQPRARPLKPGSSKESSFIDYVDRKLLQISRRYEKRFNADMDDTGTPRNEGSGYEDFGEVARDLEGAIDVVWVSGTPSLQIPYFLTIALTLSSYLPSFTFSPRPTFHLLQKLDLVFSSLLQGRNVETGDILPGFEGGRARLSTTEKVRVRGLVERTRVTVVEVAGKRGSVDDVSRVTETQTETEDDIATTDDDNAVEGVEDDDGHGRWEMEIARVYERTIVDLGQFLDSANVGGTSWE</sequence>
<dbReference type="GO" id="GO:0005675">
    <property type="term" value="C:transcription factor TFIIH holo complex"/>
    <property type="evidence" value="ECO:0007669"/>
    <property type="project" value="TreeGrafter"/>
</dbReference>